<dbReference type="PANTHER" id="PTHR43280:SF2">
    <property type="entry name" value="HTH-TYPE TRANSCRIPTIONAL REGULATOR EXSA"/>
    <property type="match status" value="1"/>
</dbReference>
<dbReference type="SUPFAM" id="SSF46689">
    <property type="entry name" value="Homeodomain-like"/>
    <property type="match status" value="1"/>
</dbReference>
<protein>
    <submittedName>
        <fullName evidence="6">AraC family transcriptional regulator</fullName>
    </submittedName>
</protein>
<evidence type="ECO:0000256" key="1">
    <source>
        <dbReference type="ARBA" id="ARBA00023015"/>
    </source>
</evidence>
<evidence type="ECO:0000256" key="4">
    <source>
        <dbReference type="SAM" id="Phobius"/>
    </source>
</evidence>
<name>A0A374NXY9_9FIRM</name>
<keyword evidence="3" id="KW-0804">Transcription</keyword>
<keyword evidence="2" id="KW-0238">DNA-binding</keyword>
<keyword evidence="4" id="KW-0472">Membrane</keyword>
<evidence type="ECO:0000313" key="7">
    <source>
        <dbReference type="Proteomes" id="UP000263014"/>
    </source>
</evidence>
<dbReference type="InterPro" id="IPR018060">
    <property type="entry name" value="HTH_AraC"/>
</dbReference>
<dbReference type="Proteomes" id="UP000263014">
    <property type="component" value="Unassembled WGS sequence"/>
</dbReference>
<dbReference type="InterPro" id="IPR018062">
    <property type="entry name" value="HTH_AraC-typ_CS"/>
</dbReference>
<comment type="caution">
    <text evidence="6">The sequence shown here is derived from an EMBL/GenBank/DDBJ whole genome shotgun (WGS) entry which is preliminary data.</text>
</comment>
<evidence type="ECO:0000259" key="5">
    <source>
        <dbReference type="PROSITE" id="PS01124"/>
    </source>
</evidence>
<dbReference type="GO" id="GO:0043565">
    <property type="term" value="F:sequence-specific DNA binding"/>
    <property type="evidence" value="ECO:0007669"/>
    <property type="project" value="InterPro"/>
</dbReference>
<organism evidence="6 7">
    <name type="scientific">Hungatella hathewayi</name>
    <dbReference type="NCBI Taxonomy" id="154046"/>
    <lineage>
        <taxon>Bacteria</taxon>
        <taxon>Bacillati</taxon>
        <taxon>Bacillota</taxon>
        <taxon>Clostridia</taxon>
        <taxon>Lachnospirales</taxon>
        <taxon>Lachnospiraceae</taxon>
        <taxon>Hungatella</taxon>
    </lineage>
</organism>
<keyword evidence="4" id="KW-1133">Transmembrane helix</keyword>
<dbReference type="Gene3D" id="1.10.10.60">
    <property type="entry name" value="Homeodomain-like"/>
    <property type="match status" value="2"/>
</dbReference>
<accession>A0A374NXY9</accession>
<dbReference type="EMBL" id="QSON01000024">
    <property type="protein sequence ID" value="RGI96319.1"/>
    <property type="molecule type" value="Genomic_DNA"/>
</dbReference>
<sequence length="755" mass="86554">MIYKKRGVYLKLYGSYILILLLPLFVGAIVYAQTLKASQAQAERLNNSLMQIVKNECDNQVNEAIRNLNRIAFDTRVQMLSNEKGKFSAEDQYDMYALYMDLKNSNFSAQSYKDVFVYFKNTDTVVSTSGNMSLELFYHLYYENEEFPFPEMETYLSQFHFQDIIPIRSGNGNRELLFTLTSLNSDLGEPSATIGIRMGADVLDRRIASAKWDEQMQFLILDSRNQILNTIDEAMITDRIQYDKLEAGTDFQYDLNGERYTGLVMESQAAKWKYVLLTPARIIEQSAREIRKYCVIGLFLCIFLGFAVSYYLTNKNYNPLKALVDLFKGQQKNDTSDSTAAAPVNEYQWLELQVQSFFKEHSDIKHNLTENQKILRQYYLFRLLEYPLEEAGKAVEHYVPRLTDSHHIVLLFSIEGMEAGEQAEEEAGLRRFIVMNIAGEILGEHFNVELVEIGEMAAAVAGLPGEEEGYLDSIRECIESMRKMIREQFHFQVVALAGDVHKGLEGIHPSYQEAREAEEYVSLLETDTIFYRDIKNANKKYYYPMEMENKIINAIKAGDSRQAAELMGQVLDVNYYENKASSGVFKCLLYDMMGTLMKGADETGCGSFFERENISLQISMKQPLEEKKRQFAAITESLCREAEARKGDGGNELSDRIMEYIESEYHDPDLNISQTGFHFDMTPAYLSAMFKKQTGKSLLKYINTVRVEAAKELLAQGTSVVETAEKVGFRDSRTFIRVFKEYTGVTPGQMKKMQP</sequence>
<dbReference type="SMART" id="SM00342">
    <property type="entry name" value="HTH_ARAC"/>
    <property type="match status" value="1"/>
</dbReference>
<keyword evidence="1" id="KW-0805">Transcription regulation</keyword>
<reference evidence="6 7" key="1">
    <citation type="submission" date="2018-08" db="EMBL/GenBank/DDBJ databases">
        <title>A genome reference for cultivated species of the human gut microbiota.</title>
        <authorList>
            <person name="Zou Y."/>
            <person name="Xue W."/>
            <person name="Luo G."/>
        </authorList>
    </citation>
    <scope>NUCLEOTIDE SEQUENCE [LARGE SCALE GENOMIC DNA]</scope>
    <source>
        <strain evidence="6 7">TM09-12</strain>
    </source>
</reference>
<dbReference type="PROSITE" id="PS01124">
    <property type="entry name" value="HTH_ARAC_FAMILY_2"/>
    <property type="match status" value="1"/>
</dbReference>
<dbReference type="AlphaFoldDB" id="A0A374NXY9"/>
<feature type="transmembrane region" description="Helical" evidence="4">
    <location>
        <begin position="12"/>
        <end position="32"/>
    </location>
</feature>
<evidence type="ECO:0000313" key="6">
    <source>
        <dbReference type="EMBL" id="RGI96319.1"/>
    </source>
</evidence>
<dbReference type="RefSeq" id="WP_118033259.1">
    <property type="nucleotide sequence ID" value="NZ_QSON01000024.1"/>
</dbReference>
<feature type="domain" description="HTH araC/xylS-type" evidence="5">
    <location>
        <begin position="655"/>
        <end position="753"/>
    </location>
</feature>
<dbReference type="GO" id="GO:0003700">
    <property type="term" value="F:DNA-binding transcription factor activity"/>
    <property type="evidence" value="ECO:0007669"/>
    <property type="project" value="InterPro"/>
</dbReference>
<dbReference type="PANTHER" id="PTHR43280">
    <property type="entry name" value="ARAC-FAMILY TRANSCRIPTIONAL REGULATOR"/>
    <property type="match status" value="1"/>
</dbReference>
<evidence type="ECO:0000256" key="3">
    <source>
        <dbReference type="ARBA" id="ARBA00023163"/>
    </source>
</evidence>
<dbReference type="Pfam" id="PF12833">
    <property type="entry name" value="HTH_18"/>
    <property type="match status" value="1"/>
</dbReference>
<keyword evidence="4" id="KW-0812">Transmembrane</keyword>
<dbReference type="InterPro" id="IPR009057">
    <property type="entry name" value="Homeodomain-like_sf"/>
</dbReference>
<gene>
    <name evidence="6" type="ORF">DXD79_29690</name>
</gene>
<dbReference type="PROSITE" id="PS00041">
    <property type="entry name" value="HTH_ARAC_FAMILY_1"/>
    <property type="match status" value="1"/>
</dbReference>
<evidence type="ECO:0000256" key="2">
    <source>
        <dbReference type="ARBA" id="ARBA00023125"/>
    </source>
</evidence>
<proteinExistence type="predicted"/>